<accession>A0ABT2STJ7</accession>
<name>A0ABT2STJ7_9FIRM</name>
<keyword evidence="4" id="KW-1185">Reference proteome</keyword>
<dbReference type="Pfam" id="PF01969">
    <property type="entry name" value="Ni_insertion"/>
    <property type="match status" value="1"/>
</dbReference>
<dbReference type="Proteomes" id="UP001208364">
    <property type="component" value="Unassembled WGS sequence"/>
</dbReference>
<protein>
    <recommendedName>
        <fullName evidence="2">Pyridinium-3,5-bisthiocarboxylic acid mononucleotide nickel insertion protein</fullName>
        <shortName evidence="2">P2TMN nickel insertion protein</shortName>
        <ecNumber evidence="2">4.99.1.12</ecNumber>
    </recommendedName>
    <alternativeName>
        <fullName evidence="2">Nickel-pincer cofactor biosynthesis protein LarC</fullName>
    </alternativeName>
</protein>
<evidence type="ECO:0000256" key="1">
    <source>
        <dbReference type="ARBA" id="ARBA00022596"/>
    </source>
</evidence>
<comment type="function">
    <text evidence="2">Involved in the biosynthesis of a nickel-pincer cofactor ((SCS)Ni(II) pincer complex). Binds Ni(2+), and functions in nickel delivery to pyridinium-3,5-bisthiocarboxylic acid mononucleotide (P2TMN), to form the mature cofactor. Is thus probably required for the activation of nickel-pincer cofactor-dependent enzymes.</text>
</comment>
<keyword evidence="1 2" id="KW-0533">Nickel</keyword>
<dbReference type="PANTHER" id="PTHR36566:SF1">
    <property type="entry name" value="PYRIDINIUM-3,5-BISTHIOCARBOXYLIC ACID MONONUCLEOTIDE NICKEL INSERTION PROTEIN"/>
    <property type="match status" value="1"/>
</dbReference>
<dbReference type="EC" id="4.99.1.12" evidence="2"/>
<evidence type="ECO:0000256" key="2">
    <source>
        <dbReference type="HAMAP-Rule" id="MF_01074"/>
    </source>
</evidence>
<comment type="catalytic activity">
    <reaction evidence="2">
        <text>Ni(II)-pyridinium-3,5-bisthiocarboxylate mononucleotide = pyridinium-3,5-bisthiocarboxylate mononucleotide + Ni(2+)</text>
        <dbReference type="Rhea" id="RHEA:54784"/>
        <dbReference type="ChEBI" id="CHEBI:49786"/>
        <dbReference type="ChEBI" id="CHEBI:137372"/>
        <dbReference type="ChEBI" id="CHEBI:137373"/>
        <dbReference type="EC" id="4.99.1.12"/>
    </reaction>
</comment>
<evidence type="ECO:0000313" key="4">
    <source>
        <dbReference type="Proteomes" id="UP001208364"/>
    </source>
</evidence>
<organism evidence="3 4">
    <name type="scientific">[Clostridium] ammoniilyticum</name>
    <dbReference type="NCBI Taxonomy" id="2981784"/>
    <lineage>
        <taxon>Bacteria</taxon>
        <taxon>Bacillati</taxon>
        <taxon>Bacillota</taxon>
        <taxon>Erysipelotrichia</taxon>
        <taxon>Erysipelotrichales</taxon>
        <taxon>Coprobacillaceae</taxon>
        <taxon>Faecalibacillus</taxon>
    </lineage>
</organism>
<gene>
    <name evidence="2 3" type="primary">larC</name>
    <name evidence="3" type="ORF">OCV55_05645</name>
</gene>
<dbReference type="InterPro" id="IPR002822">
    <property type="entry name" value="Ni_insertion"/>
</dbReference>
<proteinExistence type="inferred from homology"/>
<keyword evidence="2" id="KW-0456">Lyase</keyword>
<dbReference type="PANTHER" id="PTHR36566">
    <property type="entry name" value="NICKEL INSERTION PROTEIN-RELATED"/>
    <property type="match status" value="1"/>
</dbReference>
<reference evidence="3 4" key="1">
    <citation type="journal article" date="2021" name="ISME Commun">
        <title>Automated analysis of genomic sequences facilitates high-throughput and comprehensive description of bacteria.</title>
        <authorList>
            <person name="Hitch T.C.A."/>
        </authorList>
    </citation>
    <scope>NUCLEOTIDE SEQUENCE [LARGE SCALE GENOMIC DNA]</scope>
    <source>
        <strain evidence="3 4">H4_15</strain>
    </source>
</reference>
<dbReference type="Gene3D" id="3.30.70.1380">
    <property type="entry name" value="Transcriptional regulatory protein pf0864 domain like"/>
    <property type="match status" value="1"/>
</dbReference>
<dbReference type="RefSeq" id="WP_147580054.1">
    <property type="nucleotide sequence ID" value="NZ_JAOQJR010000004.1"/>
</dbReference>
<sequence length="398" mass="44976">MKVLYFDCSSGISGNMTLGALSELIDDPHYLVNELKKLNVDGYHIHISKEKKNGITGTYVDVHLEHEHHHEHEHEHLHHEHAHHHHHEHRNLFDVNKIIDESEIDEKAKDLAKRIFLRVAKAESKVHNESLENVHFHEVGAIDSIVDIIGTAILLCKINPDVIYSSVVNDGYGFVECAHGMISVPVPATSEIFAASNAITRQIDVDTELVTPTGAAIIAEIASEFTTMPAMNVQKVGWGTGTKDLVIPNVLKVSLGEIKKKNEIIVMETNIDDCSGEMLGFVMEQLLDQGALDVFFTSIFMKKNRPAYRLTVVCNEEKMGLLQKVIFTQTTTIGIRYRKEQRTVLKRQIKEIETPLGKLQVKEVEIDGEKRCYPEYKSAKKLALKHQCSLQEIYHLVK</sequence>
<dbReference type="HAMAP" id="MF_01074">
    <property type="entry name" value="LarC"/>
    <property type="match status" value="1"/>
</dbReference>
<evidence type="ECO:0000313" key="3">
    <source>
        <dbReference type="EMBL" id="MCU6738162.1"/>
    </source>
</evidence>
<dbReference type="NCBIfam" id="TIGR00299">
    <property type="entry name" value="nickel pincer cofactor biosynthesis protein LarC"/>
    <property type="match status" value="1"/>
</dbReference>
<comment type="caution">
    <text evidence="3">The sequence shown here is derived from an EMBL/GenBank/DDBJ whole genome shotgun (WGS) entry which is preliminary data.</text>
</comment>
<comment type="similarity">
    <text evidence="2">Belongs to the LarC family.</text>
</comment>
<dbReference type="EMBL" id="JAOQJR010000004">
    <property type="protein sequence ID" value="MCU6738162.1"/>
    <property type="molecule type" value="Genomic_DNA"/>
</dbReference>